<feature type="compositionally biased region" description="Polar residues" evidence="1">
    <location>
        <begin position="376"/>
        <end position="399"/>
    </location>
</feature>
<evidence type="ECO:0000259" key="2">
    <source>
        <dbReference type="PROSITE" id="PS50181"/>
    </source>
</evidence>
<dbReference type="InterPro" id="IPR036047">
    <property type="entry name" value="F-box-like_dom_sf"/>
</dbReference>
<dbReference type="GO" id="GO:0019005">
    <property type="term" value="C:SCF ubiquitin ligase complex"/>
    <property type="evidence" value="ECO:0007669"/>
    <property type="project" value="TreeGrafter"/>
</dbReference>
<dbReference type="Gene3D" id="2.120.10.80">
    <property type="entry name" value="Kelch-type beta propeller"/>
    <property type="match status" value="2"/>
</dbReference>
<dbReference type="Gene3D" id="1.20.1280.50">
    <property type="match status" value="1"/>
</dbReference>
<dbReference type="SUPFAM" id="SSF81383">
    <property type="entry name" value="F-box domain"/>
    <property type="match status" value="1"/>
</dbReference>
<dbReference type="OrthoDB" id="9973021at2759"/>
<dbReference type="PANTHER" id="PTHR46432">
    <property type="entry name" value="F-BOX ONLY PROTEIN 42"/>
    <property type="match status" value="1"/>
</dbReference>
<dbReference type="PROSITE" id="PS50181">
    <property type="entry name" value="FBOX"/>
    <property type="match status" value="1"/>
</dbReference>
<dbReference type="SUPFAM" id="SSF117281">
    <property type="entry name" value="Kelch motif"/>
    <property type="match status" value="1"/>
</dbReference>
<dbReference type="Pfam" id="PF13415">
    <property type="entry name" value="Beta-prop_FBX42"/>
    <property type="match status" value="1"/>
</dbReference>
<evidence type="ECO:0000313" key="4">
    <source>
        <dbReference type="Proteomes" id="UP000801492"/>
    </source>
</evidence>
<feature type="region of interest" description="Disordered" evidence="1">
    <location>
        <begin position="347"/>
        <end position="457"/>
    </location>
</feature>
<dbReference type="AlphaFoldDB" id="A0A8K0GEA3"/>
<feature type="compositionally biased region" description="Basic and acidic residues" evidence="1">
    <location>
        <begin position="347"/>
        <end position="369"/>
    </location>
</feature>
<dbReference type="GO" id="GO:1990756">
    <property type="term" value="F:ubiquitin-like ligase-substrate adaptor activity"/>
    <property type="evidence" value="ECO:0007669"/>
    <property type="project" value="TreeGrafter"/>
</dbReference>
<proteinExistence type="predicted"/>
<dbReference type="InterPro" id="IPR052821">
    <property type="entry name" value="F-box_only_SRC"/>
</dbReference>
<dbReference type="EMBL" id="VTPC01003380">
    <property type="protein sequence ID" value="KAF2898617.1"/>
    <property type="molecule type" value="Genomic_DNA"/>
</dbReference>
<evidence type="ECO:0000256" key="1">
    <source>
        <dbReference type="SAM" id="MobiDB-lite"/>
    </source>
</evidence>
<reference evidence="3" key="1">
    <citation type="submission" date="2019-08" db="EMBL/GenBank/DDBJ databases">
        <title>The genome of the North American firefly Photinus pyralis.</title>
        <authorList>
            <consortium name="Photinus pyralis genome working group"/>
            <person name="Fallon T.R."/>
            <person name="Sander Lower S.E."/>
            <person name="Weng J.-K."/>
        </authorList>
    </citation>
    <scope>NUCLEOTIDE SEQUENCE</scope>
    <source>
        <strain evidence="3">TRF0915ILg1</strain>
        <tissue evidence="3">Whole body</tissue>
    </source>
</reference>
<organism evidence="3 4">
    <name type="scientific">Ignelater luminosus</name>
    <name type="common">Cucubano</name>
    <name type="synonym">Pyrophorus luminosus</name>
    <dbReference type="NCBI Taxonomy" id="2038154"/>
    <lineage>
        <taxon>Eukaryota</taxon>
        <taxon>Metazoa</taxon>
        <taxon>Ecdysozoa</taxon>
        <taxon>Arthropoda</taxon>
        <taxon>Hexapoda</taxon>
        <taxon>Insecta</taxon>
        <taxon>Pterygota</taxon>
        <taxon>Neoptera</taxon>
        <taxon>Endopterygota</taxon>
        <taxon>Coleoptera</taxon>
        <taxon>Polyphaga</taxon>
        <taxon>Elateriformia</taxon>
        <taxon>Elateroidea</taxon>
        <taxon>Elateridae</taxon>
        <taxon>Agrypninae</taxon>
        <taxon>Pyrophorini</taxon>
        <taxon>Ignelater</taxon>
    </lineage>
</organism>
<feature type="compositionally biased region" description="Polar residues" evidence="1">
    <location>
        <begin position="406"/>
        <end position="420"/>
    </location>
</feature>
<feature type="domain" description="F-box" evidence="2">
    <location>
        <begin position="10"/>
        <end position="57"/>
    </location>
</feature>
<dbReference type="Pfam" id="PF12937">
    <property type="entry name" value="F-box-like"/>
    <property type="match status" value="1"/>
</dbReference>
<sequence length="457" mass="52193">MTLEDNSKAKSTIEDLPDEVLEFILSLIPPYKDLHDCLMVSKRWRRCVLNVTKIKQRNLSKAISEFDIAWQSVVPVAMAPTITKRYSHAAAVHENSMYVFGGCTCSMTTFNDLWRLDLSKRQWVRPLTMGTYPSPKACCTMVCYKDSLVLFGGWTHPASYPLHQTWHLFNELHVYDITANKWNCINTDMSPPPTAGHSVSVHGNWMVIFGGLQRASNVVHSTKSNDIWKLNLETWTWYKQETVDDRVKPVQRYGQSQTVLDDEHVLIMGGTGGTSVYYSDVWVLKMTGDLWRWIPVEVRNSADAPPNIWCNPVCKIGNKIVVLSRSRQNSTPPFLYYSKVAWVRPRGESENEKSLSGKSKQVDRDENVNGKRGTFSRRQNSNEDSQPGPSHGHVSSNNSFRDKPITNVSNSSSPGISLSAFNMEENVSPKIDHRRERRLENLRRIEEKLKKTDKRKS</sequence>
<dbReference type="PANTHER" id="PTHR46432:SF1">
    <property type="entry name" value="F-BOX ONLY PROTEIN 42"/>
    <property type="match status" value="1"/>
</dbReference>
<dbReference type="InterPro" id="IPR001810">
    <property type="entry name" value="F-box_dom"/>
</dbReference>
<dbReference type="InterPro" id="IPR015915">
    <property type="entry name" value="Kelch-typ_b-propeller"/>
</dbReference>
<gene>
    <name evidence="3" type="ORF">ILUMI_07563</name>
</gene>
<protein>
    <recommendedName>
        <fullName evidence="2">F-box domain-containing protein</fullName>
    </recommendedName>
</protein>
<name>A0A8K0GEA3_IGNLU</name>
<evidence type="ECO:0000313" key="3">
    <source>
        <dbReference type="EMBL" id="KAF2898617.1"/>
    </source>
</evidence>
<accession>A0A8K0GEA3</accession>
<keyword evidence="4" id="KW-1185">Reference proteome</keyword>
<comment type="caution">
    <text evidence="3">The sequence shown here is derived from an EMBL/GenBank/DDBJ whole genome shotgun (WGS) entry which is preliminary data.</text>
</comment>
<feature type="compositionally biased region" description="Basic and acidic residues" evidence="1">
    <location>
        <begin position="430"/>
        <end position="450"/>
    </location>
</feature>
<dbReference type="Proteomes" id="UP000801492">
    <property type="component" value="Unassembled WGS sequence"/>
</dbReference>